<name>A0A382SXM4_9ZZZZ</name>
<feature type="non-terminal residue" evidence="1">
    <location>
        <position position="1"/>
    </location>
</feature>
<organism evidence="1">
    <name type="scientific">marine metagenome</name>
    <dbReference type="NCBI Taxonomy" id="408172"/>
    <lineage>
        <taxon>unclassified sequences</taxon>
        <taxon>metagenomes</taxon>
        <taxon>ecological metagenomes</taxon>
    </lineage>
</organism>
<reference evidence="1" key="1">
    <citation type="submission" date="2018-05" db="EMBL/GenBank/DDBJ databases">
        <authorList>
            <person name="Lanie J.A."/>
            <person name="Ng W.-L."/>
            <person name="Kazmierczak K.M."/>
            <person name="Andrzejewski T.M."/>
            <person name="Davidsen T.M."/>
            <person name="Wayne K.J."/>
            <person name="Tettelin H."/>
            <person name="Glass J.I."/>
            <person name="Rusch D."/>
            <person name="Podicherti R."/>
            <person name="Tsui H.-C.T."/>
            <person name="Winkler M.E."/>
        </authorList>
    </citation>
    <scope>NUCLEOTIDE SEQUENCE</scope>
</reference>
<accession>A0A382SXM4</accession>
<dbReference type="EMBL" id="UINC01131772">
    <property type="protein sequence ID" value="SVD13681.1"/>
    <property type="molecule type" value="Genomic_DNA"/>
</dbReference>
<dbReference type="AlphaFoldDB" id="A0A382SXM4"/>
<sequence length="57" mass="6836">IIIGYINVPKGYYNRFFIPFIDFKKIPIYCTIKHLDNKYSKDKTSYFGKIKVENLLN</sequence>
<proteinExistence type="predicted"/>
<gene>
    <name evidence="1" type="ORF">METZ01_LOCUS366535</name>
</gene>
<protein>
    <submittedName>
        <fullName evidence="1">Uncharacterized protein</fullName>
    </submittedName>
</protein>
<evidence type="ECO:0000313" key="1">
    <source>
        <dbReference type="EMBL" id="SVD13681.1"/>
    </source>
</evidence>